<sequence>MTGLTVDDHGESLPHGYTNHTRGDGDVVVKRYEGPDAADRARRERTALRALRCRLPVPDVLNSDGDEGELRMRHVAGIHGQELIDAGEAGAVLRACGALLRGIQEIDVAAVAPDLGPCTGTVLVHGDFGPNNVLLDPARVAVTAVLDWEWVHGGDAVEDAAWCEWIVRMHHPAHVDALDEFFQAYGTRPAWSRRQDAMVERCRELLQMCHRWDADGAGVQLWRQRLERTTAWVE</sequence>
<keyword evidence="3" id="KW-0808">Transferase</keyword>
<evidence type="ECO:0000313" key="4">
    <source>
        <dbReference type="Proteomes" id="UP000475214"/>
    </source>
</evidence>
<gene>
    <name evidence="3" type="ORF">G1H10_07540</name>
</gene>
<feature type="region of interest" description="Disordered" evidence="1">
    <location>
        <begin position="1"/>
        <end position="24"/>
    </location>
</feature>
<name>A0A6L9S5K1_9ACTN</name>
<dbReference type="GO" id="GO:0016740">
    <property type="term" value="F:transferase activity"/>
    <property type="evidence" value="ECO:0007669"/>
    <property type="project" value="UniProtKB-KW"/>
</dbReference>
<dbReference type="AlphaFoldDB" id="A0A6L9S5K1"/>
<dbReference type="RefSeq" id="WP_163734993.1">
    <property type="nucleotide sequence ID" value="NZ_JAAGOA010000004.1"/>
</dbReference>
<feature type="domain" description="Aminoglycoside phosphotransferase" evidence="2">
    <location>
        <begin position="15"/>
        <end position="113"/>
    </location>
</feature>
<dbReference type="Pfam" id="PF01636">
    <property type="entry name" value="APH"/>
    <property type="match status" value="2"/>
</dbReference>
<dbReference type="InterPro" id="IPR002575">
    <property type="entry name" value="Aminoglycoside_PTrfase"/>
</dbReference>
<dbReference type="EMBL" id="JAAGOA010000004">
    <property type="protein sequence ID" value="NEE00021.1"/>
    <property type="molecule type" value="Genomic_DNA"/>
</dbReference>
<dbReference type="SUPFAM" id="SSF56112">
    <property type="entry name" value="Protein kinase-like (PK-like)"/>
    <property type="match status" value="1"/>
</dbReference>
<accession>A0A6L9S5K1</accession>
<comment type="caution">
    <text evidence="3">The sequence shown here is derived from an EMBL/GenBank/DDBJ whole genome shotgun (WGS) entry which is preliminary data.</text>
</comment>
<evidence type="ECO:0000256" key="1">
    <source>
        <dbReference type="SAM" id="MobiDB-lite"/>
    </source>
</evidence>
<reference evidence="3 4" key="1">
    <citation type="submission" date="2020-02" db="EMBL/GenBank/DDBJ databases">
        <authorList>
            <person name="Li X.-J."/>
            <person name="Han X.-M."/>
        </authorList>
    </citation>
    <scope>NUCLEOTIDE SEQUENCE [LARGE SCALE GENOMIC DNA]</scope>
    <source>
        <strain evidence="3 4">CCTCC AB 2017055</strain>
    </source>
</reference>
<dbReference type="Proteomes" id="UP000475214">
    <property type="component" value="Unassembled WGS sequence"/>
</dbReference>
<dbReference type="InterPro" id="IPR051678">
    <property type="entry name" value="AGP_Transferase"/>
</dbReference>
<proteinExistence type="predicted"/>
<protein>
    <submittedName>
        <fullName evidence="3">Phosphotransferase</fullName>
    </submittedName>
</protein>
<dbReference type="InterPro" id="IPR011009">
    <property type="entry name" value="Kinase-like_dom_sf"/>
</dbReference>
<organism evidence="3 4">
    <name type="scientific">Phytoactinopolyspora halotolerans</name>
    <dbReference type="NCBI Taxonomy" id="1981512"/>
    <lineage>
        <taxon>Bacteria</taxon>
        <taxon>Bacillati</taxon>
        <taxon>Actinomycetota</taxon>
        <taxon>Actinomycetes</taxon>
        <taxon>Jiangellales</taxon>
        <taxon>Jiangellaceae</taxon>
        <taxon>Phytoactinopolyspora</taxon>
    </lineage>
</organism>
<evidence type="ECO:0000313" key="3">
    <source>
        <dbReference type="EMBL" id="NEE00021.1"/>
    </source>
</evidence>
<keyword evidence="4" id="KW-1185">Reference proteome</keyword>
<evidence type="ECO:0000259" key="2">
    <source>
        <dbReference type="Pfam" id="PF01636"/>
    </source>
</evidence>
<dbReference type="PANTHER" id="PTHR21310">
    <property type="entry name" value="AMINOGLYCOSIDE PHOSPHOTRANSFERASE-RELATED-RELATED"/>
    <property type="match status" value="1"/>
</dbReference>
<dbReference type="Gene3D" id="3.90.1200.10">
    <property type="match status" value="1"/>
</dbReference>
<feature type="compositionally biased region" description="Basic and acidic residues" evidence="1">
    <location>
        <begin position="1"/>
        <end position="12"/>
    </location>
</feature>
<feature type="domain" description="Aminoglycoside phosphotransferase" evidence="2">
    <location>
        <begin position="121"/>
        <end position="194"/>
    </location>
</feature>